<keyword evidence="2" id="KW-1185">Reference proteome</keyword>
<comment type="caution">
    <text evidence="1">The sequence shown here is derived from an EMBL/GenBank/DDBJ whole genome shotgun (WGS) entry which is preliminary data.</text>
</comment>
<proteinExistence type="predicted"/>
<sequence length="356" mass="37921">MIKVGVSIMYHPRRADRIPPLVRACAPLDAVPVRDPDPGGAPSPLRTAKRAWAQIQDGVTHHMVLQDDIALAPGFAEQVSEAVARHPEDGVSFYSHWNSPQNSYLVRRAAVAGASYAPLSLTEWTPCQGFVLPVDRARDLAAYLAEIPDDVQDDDEMVVIFCRKQGIPVVATVPHLVDHGVDETIVGHQGELRATVFAPGERTPTAHWTGRTAADPGPYTVELLESRCGIRMVDRDPVEHKFAWHWYDACSLVGVDPRAVLDAAAPHIGGLPDALVPAATEVWAAGHLLGADAAGHPPVPPGGGPFTRHAIGSWVDSGLAGPDRALLGRTGRDVLVALGVAAVRHGLAHPGGRDGR</sequence>
<dbReference type="RefSeq" id="WP_179847601.1">
    <property type="nucleotide sequence ID" value="NZ_JACCBA010000001.1"/>
</dbReference>
<evidence type="ECO:0000313" key="1">
    <source>
        <dbReference type="EMBL" id="NYD51169.1"/>
    </source>
</evidence>
<evidence type="ECO:0000313" key="2">
    <source>
        <dbReference type="Proteomes" id="UP000529783"/>
    </source>
</evidence>
<accession>A0A7Y9EP32</accession>
<protein>
    <recommendedName>
        <fullName evidence="3">Glycosyltransferase</fullName>
    </recommendedName>
</protein>
<evidence type="ECO:0008006" key="3">
    <source>
        <dbReference type="Google" id="ProtNLM"/>
    </source>
</evidence>
<name>A0A7Y9EP32_9ACTN</name>
<dbReference type="Proteomes" id="UP000529783">
    <property type="component" value="Unassembled WGS sequence"/>
</dbReference>
<reference evidence="1 2" key="1">
    <citation type="submission" date="2020-07" db="EMBL/GenBank/DDBJ databases">
        <title>Sequencing the genomes of 1000 actinobacteria strains.</title>
        <authorList>
            <person name="Klenk H.-P."/>
        </authorList>
    </citation>
    <scope>NUCLEOTIDE SEQUENCE [LARGE SCALE GENOMIC DNA]</scope>
    <source>
        <strain evidence="1 2">DSM 40398</strain>
    </source>
</reference>
<gene>
    <name evidence="1" type="ORF">BJY14_007152</name>
</gene>
<dbReference type="AlphaFoldDB" id="A0A7Y9EP32"/>
<organism evidence="1 2">
    <name type="scientific">Actinomadura luteofluorescens</name>
    <dbReference type="NCBI Taxonomy" id="46163"/>
    <lineage>
        <taxon>Bacteria</taxon>
        <taxon>Bacillati</taxon>
        <taxon>Actinomycetota</taxon>
        <taxon>Actinomycetes</taxon>
        <taxon>Streptosporangiales</taxon>
        <taxon>Thermomonosporaceae</taxon>
        <taxon>Actinomadura</taxon>
    </lineage>
</organism>
<dbReference type="EMBL" id="JACCBA010000001">
    <property type="protein sequence ID" value="NYD51169.1"/>
    <property type="molecule type" value="Genomic_DNA"/>
</dbReference>